<feature type="compositionally biased region" description="Low complexity" evidence="3">
    <location>
        <begin position="482"/>
        <end position="491"/>
    </location>
</feature>
<reference evidence="7 8" key="1">
    <citation type="submission" date="2024-05" db="EMBL/GenBank/DDBJ databases">
        <authorList>
            <person name="Wallberg A."/>
        </authorList>
    </citation>
    <scope>NUCLEOTIDE SEQUENCE [LARGE SCALE GENOMIC DNA]</scope>
</reference>
<keyword evidence="8" id="KW-1185">Reference proteome</keyword>
<name>A0AAV2PL09_MEGNR</name>
<gene>
    <name evidence="7" type="ORF">MNOR_LOCUS1053</name>
</gene>
<evidence type="ECO:0000256" key="4">
    <source>
        <dbReference type="SAM" id="SignalP"/>
    </source>
</evidence>
<dbReference type="FunFam" id="2.40.10.10:FF:000068">
    <property type="entry name" value="transmembrane protease serine 2"/>
    <property type="match status" value="1"/>
</dbReference>
<proteinExistence type="predicted"/>
<dbReference type="SMART" id="SM00020">
    <property type="entry name" value="Tryp_SPc"/>
    <property type="match status" value="1"/>
</dbReference>
<dbReference type="SUPFAM" id="SSF49854">
    <property type="entry name" value="Spermadhesin, CUB domain"/>
    <property type="match status" value="1"/>
</dbReference>
<feature type="domain" description="Peptidase S1" evidence="6">
    <location>
        <begin position="318"/>
        <end position="620"/>
    </location>
</feature>
<feature type="non-terminal residue" evidence="7">
    <location>
        <position position="628"/>
    </location>
</feature>
<dbReference type="PANTHER" id="PTHR24252">
    <property type="entry name" value="ACROSIN-RELATED"/>
    <property type="match status" value="1"/>
</dbReference>
<evidence type="ECO:0000256" key="3">
    <source>
        <dbReference type="SAM" id="MobiDB-lite"/>
    </source>
</evidence>
<evidence type="ECO:0000259" key="5">
    <source>
        <dbReference type="PROSITE" id="PS01180"/>
    </source>
</evidence>
<dbReference type="GO" id="GO:0006508">
    <property type="term" value="P:proteolysis"/>
    <property type="evidence" value="ECO:0007669"/>
    <property type="project" value="InterPro"/>
</dbReference>
<keyword evidence="4" id="KW-0732">Signal</keyword>
<comment type="caution">
    <text evidence="7">The sequence shown here is derived from an EMBL/GenBank/DDBJ whole genome shotgun (WGS) entry which is preliminary data.</text>
</comment>
<dbReference type="InterPro" id="IPR000859">
    <property type="entry name" value="CUB_dom"/>
</dbReference>
<evidence type="ECO:0000256" key="1">
    <source>
        <dbReference type="ARBA" id="ARBA00023157"/>
    </source>
</evidence>
<dbReference type="InterPro" id="IPR035914">
    <property type="entry name" value="Sperma_CUB_dom_sf"/>
</dbReference>
<dbReference type="Pfam" id="PF00089">
    <property type="entry name" value="Trypsin"/>
    <property type="match status" value="2"/>
</dbReference>
<dbReference type="Proteomes" id="UP001497623">
    <property type="component" value="Unassembled WGS sequence"/>
</dbReference>
<feature type="region of interest" description="Disordered" evidence="3">
    <location>
        <begin position="462"/>
        <end position="491"/>
    </location>
</feature>
<dbReference type="Pfam" id="PF00431">
    <property type="entry name" value="CUB"/>
    <property type="match status" value="1"/>
</dbReference>
<feature type="chain" id="PRO_5043685336" evidence="4">
    <location>
        <begin position="34"/>
        <end position="628"/>
    </location>
</feature>
<dbReference type="SUPFAM" id="SSF50494">
    <property type="entry name" value="Trypsin-like serine proteases"/>
    <property type="match status" value="1"/>
</dbReference>
<accession>A0AAV2PL09</accession>
<feature type="compositionally biased region" description="Basic and acidic residues" evidence="3">
    <location>
        <begin position="147"/>
        <end position="158"/>
    </location>
</feature>
<dbReference type="GO" id="GO:0004252">
    <property type="term" value="F:serine-type endopeptidase activity"/>
    <property type="evidence" value="ECO:0007669"/>
    <property type="project" value="InterPro"/>
</dbReference>
<sequence length="628" mass="69597">MAWSRPPIQVLLSGGVGYLLLMVALTLLAQAYGEELGDGPALQRDKKQYDPNFNPQSNLSDFPSSTGDFLRKITRSGWEAVIKIHENRVLPNTPIEFRKMQKANTIIEPTFSRFPQVEAFSFKGSEEAPLIQDSPGHAFDTRGFSQRSEEEDRERLAEPKGCGGTFTDLGGILNSPDYPFNYPNNMHCVYHISVDPAYTIGLDCSDFSIQPGDKQCENDYFGISYGGKVDPENMDKYCGDKAVALISTTNNLTIVFSSNTDYRYRGFLCRYRALNPDGTGIQPTVNVVEKHYELCGNSDTGNSGWAGLCGVSHAYNRIVGGLVTEQHAFPWMVAVLKECGKNLDHYCHICGGTVIHTQWILTGAHCVISVPVERLGLLLGDHNLYTLTPSQKFFRVEASYVHPDFNVPSPLNNDVALLKLPQEMSFSSYIAPVCLPPRTTVDFLNLLPRVYDKEDETTTTWVYGSSTPSSTFGSRRRERRQAATAAADTTTATTEVPLGQQLIHRHVTGRNISVYGWGTINDDGDVAQQLRQVTVEVLDNEVCNYYYGVMTDTMMCTSGEDGHGPCQGDSGSPAQLKTVDGRWLQVGVLAFGAAYGCEVGYPSGNVMLPFYMDWIEFVTGFNFQEYYS</sequence>
<feature type="region of interest" description="Disordered" evidence="3">
    <location>
        <begin position="42"/>
        <end position="64"/>
    </location>
</feature>
<dbReference type="CDD" id="cd00190">
    <property type="entry name" value="Tryp_SPc"/>
    <property type="match status" value="1"/>
</dbReference>
<dbReference type="PRINTS" id="PR00722">
    <property type="entry name" value="CHYMOTRYPSIN"/>
</dbReference>
<dbReference type="Gene3D" id="2.40.10.10">
    <property type="entry name" value="Trypsin-like serine proteases"/>
    <property type="match status" value="2"/>
</dbReference>
<dbReference type="CDD" id="cd00041">
    <property type="entry name" value="CUB"/>
    <property type="match status" value="1"/>
</dbReference>
<dbReference type="Gene3D" id="2.60.120.290">
    <property type="entry name" value="Spermadhesin, CUB domain"/>
    <property type="match status" value="1"/>
</dbReference>
<dbReference type="InterPro" id="IPR001254">
    <property type="entry name" value="Trypsin_dom"/>
</dbReference>
<dbReference type="EMBL" id="CAXKWB010000264">
    <property type="protein sequence ID" value="CAL4060125.1"/>
    <property type="molecule type" value="Genomic_DNA"/>
</dbReference>
<dbReference type="InterPro" id="IPR043504">
    <property type="entry name" value="Peptidase_S1_PA_chymotrypsin"/>
</dbReference>
<evidence type="ECO:0000313" key="8">
    <source>
        <dbReference type="Proteomes" id="UP001497623"/>
    </source>
</evidence>
<dbReference type="FunFam" id="2.60.120.290:FF:000005">
    <property type="entry name" value="Procollagen C-endopeptidase enhancer 1"/>
    <property type="match status" value="1"/>
</dbReference>
<dbReference type="PROSITE" id="PS01180">
    <property type="entry name" value="CUB"/>
    <property type="match status" value="1"/>
</dbReference>
<dbReference type="PANTHER" id="PTHR24252:SF7">
    <property type="entry name" value="HYALIN"/>
    <property type="match status" value="1"/>
</dbReference>
<keyword evidence="1" id="KW-1015">Disulfide bond</keyword>
<feature type="domain" description="CUB" evidence="5">
    <location>
        <begin position="162"/>
        <end position="274"/>
    </location>
</feature>
<comment type="caution">
    <text evidence="2">Lacks conserved residue(s) required for the propagation of feature annotation.</text>
</comment>
<feature type="compositionally biased region" description="Polar residues" evidence="3">
    <location>
        <begin position="462"/>
        <end position="473"/>
    </location>
</feature>
<evidence type="ECO:0000256" key="2">
    <source>
        <dbReference type="PROSITE-ProRule" id="PRU00059"/>
    </source>
</evidence>
<feature type="compositionally biased region" description="Polar residues" evidence="3">
    <location>
        <begin position="51"/>
        <end position="64"/>
    </location>
</feature>
<dbReference type="SMART" id="SM00042">
    <property type="entry name" value="CUB"/>
    <property type="match status" value="1"/>
</dbReference>
<protein>
    <submittedName>
        <fullName evidence="7">Uncharacterized protein</fullName>
    </submittedName>
</protein>
<feature type="signal peptide" evidence="4">
    <location>
        <begin position="1"/>
        <end position="33"/>
    </location>
</feature>
<dbReference type="InterPro" id="IPR001314">
    <property type="entry name" value="Peptidase_S1A"/>
</dbReference>
<evidence type="ECO:0000313" key="7">
    <source>
        <dbReference type="EMBL" id="CAL4060125.1"/>
    </source>
</evidence>
<organism evidence="7 8">
    <name type="scientific">Meganyctiphanes norvegica</name>
    <name type="common">Northern krill</name>
    <name type="synonym">Thysanopoda norvegica</name>
    <dbReference type="NCBI Taxonomy" id="48144"/>
    <lineage>
        <taxon>Eukaryota</taxon>
        <taxon>Metazoa</taxon>
        <taxon>Ecdysozoa</taxon>
        <taxon>Arthropoda</taxon>
        <taxon>Crustacea</taxon>
        <taxon>Multicrustacea</taxon>
        <taxon>Malacostraca</taxon>
        <taxon>Eumalacostraca</taxon>
        <taxon>Eucarida</taxon>
        <taxon>Euphausiacea</taxon>
        <taxon>Euphausiidae</taxon>
        <taxon>Meganyctiphanes</taxon>
    </lineage>
</organism>
<feature type="region of interest" description="Disordered" evidence="3">
    <location>
        <begin position="126"/>
        <end position="160"/>
    </location>
</feature>
<dbReference type="InterPro" id="IPR009003">
    <property type="entry name" value="Peptidase_S1_PA"/>
</dbReference>
<evidence type="ECO:0000259" key="6">
    <source>
        <dbReference type="PROSITE" id="PS50240"/>
    </source>
</evidence>
<dbReference type="PROSITE" id="PS50240">
    <property type="entry name" value="TRYPSIN_DOM"/>
    <property type="match status" value="1"/>
</dbReference>
<dbReference type="AlphaFoldDB" id="A0AAV2PL09"/>